<dbReference type="Proteomes" id="UP000601768">
    <property type="component" value="Unassembled WGS sequence"/>
</dbReference>
<name>A0A8J6IRV8_9ALTE</name>
<sequence length="67" mass="7874">MNMKQISEIAIQYGIKPKYIRKAELIHLIQRNEGNFDCFATAYQGVCDQEKCLWRQDCLKQAVKKSH</sequence>
<reference evidence="1" key="2">
    <citation type="submission" date="2020-08" db="EMBL/GenBank/DDBJ databases">
        <authorList>
            <person name="Lai Q."/>
        </authorList>
    </citation>
    <scope>NUCLEOTIDE SEQUENCE</scope>
    <source>
        <strain evidence="1">S27-2</strain>
    </source>
</reference>
<evidence type="ECO:0000313" key="2">
    <source>
        <dbReference type="Proteomes" id="UP000601768"/>
    </source>
</evidence>
<keyword evidence="2" id="KW-1185">Reference proteome</keyword>
<gene>
    <name evidence="1" type="ORF">H8B19_01120</name>
</gene>
<proteinExistence type="predicted"/>
<dbReference type="EMBL" id="JACNEP010000001">
    <property type="protein sequence ID" value="MBC3764463.1"/>
    <property type="molecule type" value="Genomic_DNA"/>
</dbReference>
<dbReference type="AlphaFoldDB" id="A0A8J6IRV8"/>
<protein>
    <submittedName>
        <fullName evidence="1">SAP domain-containing protein</fullName>
    </submittedName>
</protein>
<accession>A0A8J6IRV8</accession>
<evidence type="ECO:0000313" key="1">
    <source>
        <dbReference type="EMBL" id="MBC3764463.1"/>
    </source>
</evidence>
<dbReference type="RefSeq" id="WP_186504935.1">
    <property type="nucleotide sequence ID" value="NZ_JACNEP010000001.1"/>
</dbReference>
<organism evidence="1 2">
    <name type="scientific">Neptunicella marina</name>
    <dbReference type="NCBI Taxonomy" id="2125989"/>
    <lineage>
        <taxon>Bacteria</taxon>
        <taxon>Pseudomonadati</taxon>
        <taxon>Pseudomonadota</taxon>
        <taxon>Gammaproteobacteria</taxon>
        <taxon>Alteromonadales</taxon>
        <taxon>Alteromonadaceae</taxon>
        <taxon>Neptunicella</taxon>
    </lineage>
</organism>
<comment type="caution">
    <text evidence="1">The sequence shown here is derived from an EMBL/GenBank/DDBJ whole genome shotgun (WGS) entry which is preliminary data.</text>
</comment>
<reference evidence="1" key="1">
    <citation type="journal article" date="2018" name="Int. J. Syst. Evol. Microbiol.">
        <title>Neptunicella marina gen. nov., sp. nov., isolated from surface seawater.</title>
        <authorList>
            <person name="Liu X."/>
            <person name="Lai Q."/>
            <person name="Du Y."/>
            <person name="Zhang X."/>
            <person name="Liu Z."/>
            <person name="Sun F."/>
            <person name="Shao Z."/>
        </authorList>
    </citation>
    <scope>NUCLEOTIDE SEQUENCE</scope>
    <source>
        <strain evidence="1">S27-2</strain>
    </source>
</reference>